<sequence>MIVVSFDDKLSNEIQTKSEQLRDTTDIDINTQLESWRETLPYRRKLVRDRSRIDILKDFPRYSNSIF</sequence>
<dbReference type="Proteomes" id="UP000663868">
    <property type="component" value="Unassembled WGS sequence"/>
</dbReference>
<proteinExistence type="predicted"/>
<evidence type="ECO:0000313" key="2">
    <source>
        <dbReference type="Proteomes" id="UP000663868"/>
    </source>
</evidence>
<dbReference type="EMBL" id="CAJOBB010030725">
    <property type="protein sequence ID" value="CAF4445420.1"/>
    <property type="molecule type" value="Genomic_DNA"/>
</dbReference>
<accession>A0A820S173</accession>
<name>A0A820S173_9BILA</name>
<organism evidence="1 2">
    <name type="scientific">Adineta steineri</name>
    <dbReference type="NCBI Taxonomy" id="433720"/>
    <lineage>
        <taxon>Eukaryota</taxon>
        <taxon>Metazoa</taxon>
        <taxon>Spiralia</taxon>
        <taxon>Gnathifera</taxon>
        <taxon>Rotifera</taxon>
        <taxon>Eurotatoria</taxon>
        <taxon>Bdelloidea</taxon>
        <taxon>Adinetida</taxon>
        <taxon>Adinetidae</taxon>
        <taxon>Adineta</taxon>
    </lineage>
</organism>
<protein>
    <submittedName>
        <fullName evidence="1">Uncharacterized protein</fullName>
    </submittedName>
</protein>
<reference evidence="1" key="1">
    <citation type="submission" date="2021-02" db="EMBL/GenBank/DDBJ databases">
        <authorList>
            <person name="Nowell W R."/>
        </authorList>
    </citation>
    <scope>NUCLEOTIDE SEQUENCE</scope>
</reference>
<gene>
    <name evidence="1" type="ORF">KXQ929_LOCUS53636</name>
</gene>
<evidence type="ECO:0000313" key="1">
    <source>
        <dbReference type="EMBL" id="CAF4445420.1"/>
    </source>
</evidence>
<comment type="caution">
    <text evidence="1">The sequence shown here is derived from an EMBL/GenBank/DDBJ whole genome shotgun (WGS) entry which is preliminary data.</text>
</comment>
<dbReference type="AlphaFoldDB" id="A0A820S173"/>
<feature type="non-terminal residue" evidence="1">
    <location>
        <position position="67"/>
    </location>
</feature>